<dbReference type="EMBL" id="CP009694">
    <property type="protein sequence ID" value="AJI59698.1"/>
    <property type="molecule type" value="Genomic_DNA"/>
</dbReference>
<organism evidence="2 3">
    <name type="scientific">Francisella tularensis subsp. holarctica (strain LVS)</name>
    <dbReference type="NCBI Taxonomy" id="376619"/>
    <lineage>
        <taxon>Bacteria</taxon>
        <taxon>Pseudomonadati</taxon>
        <taxon>Pseudomonadota</taxon>
        <taxon>Gammaproteobacteria</taxon>
        <taxon>Thiotrichales</taxon>
        <taxon>Francisellaceae</taxon>
        <taxon>Francisella</taxon>
    </lineage>
</organism>
<dbReference type="Gene3D" id="3.40.50.620">
    <property type="entry name" value="HUPs"/>
    <property type="match status" value="1"/>
</dbReference>
<evidence type="ECO:0000259" key="1">
    <source>
        <dbReference type="PROSITE" id="PS51645"/>
    </source>
</evidence>
<gene>
    <name evidence="2" type="ORF">AW21_1713</name>
</gene>
<dbReference type="AlphaFoldDB" id="A0AAI8BIJ9"/>
<dbReference type="InterPro" id="IPR014729">
    <property type="entry name" value="Rossmann-like_a/b/a_fold"/>
</dbReference>
<name>A0AAI8BIJ9_FRATH</name>
<dbReference type="Proteomes" id="UP000031874">
    <property type="component" value="Chromosome"/>
</dbReference>
<protein>
    <submittedName>
        <fullName evidence="2">DNA photolyase family protein</fullName>
    </submittedName>
</protein>
<reference evidence="2 3" key="1">
    <citation type="journal article" date="2015" name="Genome Announc.">
        <title>Genome sequencing of 18 francisella strains to aid in assay development and testing.</title>
        <authorList>
            <person name="Johnson S.L."/>
            <person name="Daligault H.E."/>
            <person name="Davenport K.W."/>
            <person name="Coyne S.R."/>
            <person name="Frey K.G."/>
            <person name="Koroleva G.I."/>
            <person name="Broomall S.M."/>
            <person name="Bishop-Lilly K.A."/>
            <person name="Bruce D.C."/>
            <person name="Chertkov O."/>
            <person name="Freitas T."/>
            <person name="Jaissle J."/>
            <person name="Ladner J.T."/>
            <person name="Rosenzweig C.N."/>
            <person name="Gibbons H.S."/>
            <person name="Palacios G.F."/>
            <person name="Redden C.L."/>
            <person name="Xu Y."/>
            <person name="Minogue T.D."/>
            <person name="Chain P.S."/>
        </authorList>
    </citation>
    <scope>NUCLEOTIDE SEQUENCE [LARGE SCALE GENOMIC DNA]</scope>
    <source>
        <strain evidence="2 3">LVS</strain>
    </source>
</reference>
<dbReference type="SUPFAM" id="SSF52425">
    <property type="entry name" value="Cryptochrome/photolyase, N-terminal domain"/>
    <property type="match status" value="1"/>
</dbReference>
<dbReference type="InterPro" id="IPR006050">
    <property type="entry name" value="DNA_photolyase_N"/>
</dbReference>
<dbReference type="Pfam" id="PF00875">
    <property type="entry name" value="DNA_photolyase"/>
    <property type="match status" value="1"/>
</dbReference>
<dbReference type="PROSITE" id="PS51645">
    <property type="entry name" value="PHR_CRY_ALPHA_BETA"/>
    <property type="match status" value="1"/>
</dbReference>
<evidence type="ECO:0000313" key="2">
    <source>
        <dbReference type="EMBL" id="AJI59698.1"/>
    </source>
</evidence>
<evidence type="ECO:0000313" key="3">
    <source>
        <dbReference type="Proteomes" id="UP000031874"/>
    </source>
</evidence>
<dbReference type="InterPro" id="IPR036155">
    <property type="entry name" value="Crypto/Photolyase_N_sf"/>
</dbReference>
<accession>A0AAI8BIJ9</accession>
<feature type="domain" description="Photolyase/cryptochrome alpha/beta" evidence="1">
    <location>
        <begin position="4"/>
        <end position="49"/>
    </location>
</feature>
<proteinExistence type="predicted"/>
<sequence>MSKKIAIHWFRQDLRLADNPALYQVSQADETITIFILGSVHKNSFSVAK</sequence>